<dbReference type="SUPFAM" id="SSF46626">
    <property type="entry name" value="Cytochrome c"/>
    <property type="match status" value="1"/>
</dbReference>
<dbReference type="PANTHER" id="PTHR35008">
    <property type="entry name" value="BLL4482 PROTEIN-RELATED"/>
    <property type="match status" value="1"/>
</dbReference>
<dbReference type="InterPro" id="IPR009056">
    <property type="entry name" value="Cyt_c-like_dom"/>
</dbReference>
<evidence type="ECO:0000256" key="4">
    <source>
        <dbReference type="PROSITE-ProRule" id="PRU00433"/>
    </source>
</evidence>
<keyword evidence="3 4" id="KW-0408">Iron</keyword>
<dbReference type="Pfam" id="PF13442">
    <property type="entry name" value="Cytochrome_CBB3"/>
    <property type="match status" value="1"/>
</dbReference>
<dbReference type="GO" id="GO:0020037">
    <property type="term" value="F:heme binding"/>
    <property type="evidence" value="ECO:0007669"/>
    <property type="project" value="InterPro"/>
</dbReference>
<evidence type="ECO:0000256" key="5">
    <source>
        <dbReference type="SAM" id="SignalP"/>
    </source>
</evidence>
<dbReference type="EMBL" id="QRGA01000007">
    <property type="protein sequence ID" value="RDU98206.1"/>
    <property type="molecule type" value="Genomic_DNA"/>
</dbReference>
<dbReference type="PROSITE" id="PS51007">
    <property type="entry name" value="CYTC"/>
    <property type="match status" value="1"/>
</dbReference>
<evidence type="ECO:0000256" key="2">
    <source>
        <dbReference type="ARBA" id="ARBA00022723"/>
    </source>
</evidence>
<protein>
    <submittedName>
        <fullName evidence="7">Cytochrome C</fullName>
    </submittedName>
</protein>
<dbReference type="InterPro" id="IPR051459">
    <property type="entry name" value="Cytochrome_c-type_DH"/>
</dbReference>
<evidence type="ECO:0000256" key="3">
    <source>
        <dbReference type="ARBA" id="ARBA00023004"/>
    </source>
</evidence>
<dbReference type="SUPFAM" id="SSF53850">
    <property type="entry name" value="Periplasmic binding protein-like II"/>
    <property type="match status" value="1"/>
</dbReference>
<evidence type="ECO:0000313" key="7">
    <source>
        <dbReference type="EMBL" id="RDU98206.1"/>
    </source>
</evidence>
<evidence type="ECO:0000313" key="8">
    <source>
        <dbReference type="Proteomes" id="UP000256838"/>
    </source>
</evidence>
<keyword evidence="2 4" id="KW-0479">Metal-binding</keyword>
<reference evidence="7 8" key="1">
    <citation type="submission" date="2018-08" db="EMBL/GenBank/DDBJ databases">
        <title>Paraburkholderia sp. DHOM06 isolated from forest soil.</title>
        <authorList>
            <person name="Gao Z.-H."/>
            <person name="Qiu L.-H."/>
        </authorList>
    </citation>
    <scope>NUCLEOTIDE SEQUENCE [LARGE SCALE GENOMIC DNA]</scope>
    <source>
        <strain evidence="7 8">DHOM06</strain>
    </source>
</reference>
<feature type="chain" id="PRO_5017702659" evidence="5">
    <location>
        <begin position="27"/>
        <end position="423"/>
    </location>
</feature>
<proteinExistence type="predicted"/>
<dbReference type="GO" id="GO:0046872">
    <property type="term" value="F:metal ion binding"/>
    <property type="evidence" value="ECO:0007669"/>
    <property type="project" value="UniProtKB-KW"/>
</dbReference>
<dbReference type="Gene3D" id="1.10.760.10">
    <property type="entry name" value="Cytochrome c-like domain"/>
    <property type="match status" value="1"/>
</dbReference>
<dbReference type="PANTHER" id="PTHR35008:SF4">
    <property type="entry name" value="BLL4482 PROTEIN"/>
    <property type="match status" value="1"/>
</dbReference>
<gene>
    <name evidence="7" type="ORF">DWV00_12830</name>
</gene>
<feature type="domain" description="Cytochrome c" evidence="6">
    <location>
        <begin position="311"/>
        <end position="390"/>
    </location>
</feature>
<dbReference type="Proteomes" id="UP000256838">
    <property type="component" value="Unassembled WGS sequence"/>
</dbReference>
<sequence length="423" mass="43662">MKTHLHQFAAVAATVAGLATASSALAAEPIHICTFPGSPSAALDKVVAQEAFKTAGIAATFVADGIPGGDDDDGVSLKALRRTLGHGCDVLAGFPRSSVADAASGAMRFSRGYLRTDYVSVEASTKTHEGAGPDVVAATYGSPSQLIAVQEQHVRFDLENTPDLTIQAVASGRATRAIVWYPAVVAYQQAHEGQQFDVRKTRSPYSNWQLSFAFSQDAKALQKKVDRALGAMVADGRLDTLTHAWALPASIQAAQAAQAAPARFAYMDGPVAAASRGMLRDAAYSARNAGHIVKISDAAAPAAGAPSFDNAQIAHGKSLYGSNCAKCHGANMQGITAPALSGPAFAPASGSHLTIGGIYTYMSTNMPADRPGKLKDDEYADIMAYLLSANGYGPGKAKMTADSARGSTTLLNAGPLGVAHAAK</sequence>
<feature type="signal peptide" evidence="5">
    <location>
        <begin position="1"/>
        <end position="26"/>
    </location>
</feature>
<evidence type="ECO:0000259" key="6">
    <source>
        <dbReference type="PROSITE" id="PS51007"/>
    </source>
</evidence>
<dbReference type="InterPro" id="IPR036909">
    <property type="entry name" value="Cyt_c-like_dom_sf"/>
</dbReference>
<name>A0A3D8JZX9_9BURK</name>
<comment type="caution">
    <text evidence="7">The sequence shown here is derived from an EMBL/GenBank/DDBJ whole genome shotgun (WGS) entry which is preliminary data.</text>
</comment>
<dbReference type="OrthoDB" id="9779283at2"/>
<keyword evidence="1 4" id="KW-0349">Heme</keyword>
<keyword evidence="5" id="KW-0732">Signal</keyword>
<keyword evidence="8" id="KW-1185">Reference proteome</keyword>
<accession>A0A3D8JZX9</accession>
<dbReference type="Gene3D" id="3.40.190.10">
    <property type="entry name" value="Periplasmic binding protein-like II"/>
    <property type="match status" value="2"/>
</dbReference>
<evidence type="ECO:0000256" key="1">
    <source>
        <dbReference type="ARBA" id="ARBA00022617"/>
    </source>
</evidence>
<dbReference type="AlphaFoldDB" id="A0A3D8JZX9"/>
<dbReference type="RefSeq" id="WP_115533967.1">
    <property type="nucleotide sequence ID" value="NZ_QRGA01000007.1"/>
</dbReference>
<organism evidence="7 8">
    <name type="scientific">Trinickia dinghuensis</name>
    <dbReference type="NCBI Taxonomy" id="2291023"/>
    <lineage>
        <taxon>Bacteria</taxon>
        <taxon>Pseudomonadati</taxon>
        <taxon>Pseudomonadota</taxon>
        <taxon>Betaproteobacteria</taxon>
        <taxon>Burkholderiales</taxon>
        <taxon>Burkholderiaceae</taxon>
        <taxon>Trinickia</taxon>
    </lineage>
</organism>
<dbReference type="GO" id="GO:0009055">
    <property type="term" value="F:electron transfer activity"/>
    <property type="evidence" value="ECO:0007669"/>
    <property type="project" value="InterPro"/>
</dbReference>